<proteinExistence type="predicted"/>
<keyword evidence="4" id="KW-1185">Reference proteome</keyword>
<dbReference type="SUPFAM" id="SSF52091">
    <property type="entry name" value="SpoIIaa-like"/>
    <property type="match status" value="2"/>
</dbReference>
<feature type="compositionally biased region" description="Low complexity" evidence="1">
    <location>
        <begin position="60"/>
        <end position="71"/>
    </location>
</feature>
<dbReference type="Gene3D" id="3.30.750.24">
    <property type="entry name" value="STAS domain"/>
    <property type="match status" value="1"/>
</dbReference>
<evidence type="ECO:0000259" key="2">
    <source>
        <dbReference type="PROSITE" id="PS50801"/>
    </source>
</evidence>
<dbReference type="RefSeq" id="WP_188697064.1">
    <property type="nucleotide sequence ID" value="NZ_BMLY01000007.1"/>
</dbReference>
<protein>
    <recommendedName>
        <fullName evidence="2">STAS domain-containing protein</fullName>
    </recommendedName>
</protein>
<dbReference type="InterPro" id="IPR002645">
    <property type="entry name" value="STAS_dom"/>
</dbReference>
<dbReference type="Proteomes" id="UP000621859">
    <property type="component" value="Unassembled WGS sequence"/>
</dbReference>
<reference evidence="4" key="1">
    <citation type="journal article" date="2019" name="Int. J. Syst. Evol. Microbiol.">
        <title>The Global Catalogue of Microorganisms (GCM) 10K type strain sequencing project: providing services to taxonomists for standard genome sequencing and annotation.</title>
        <authorList>
            <consortium name="The Broad Institute Genomics Platform"/>
            <consortium name="The Broad Institute Genome Sequencing Center for Infectious Disease"/>
            <person name="Wu L."/>
            <person name="Ma J."/>
        </authorList>
    </citation>
    <scope>NUCLEOTIDE SEQUENCE [LARGE SCALE GENOMIC DNA]</scope>
    <source>
        <strain evidence="4">CGMCC 1.8860</strain>
    </source>
</reference>
<evidence type="ECO:0000313" key="3">
    <source>
        <dbReference type="EMBL" id="GGP27684.1"/>
    </source>
</evidence>
<comment type="caution">
    <text evidence="3">The sequence shown here is derived from an EMBL/GenBank/DDBJ whole genome shotgun (WGS) entry which is preliminary data.</text>
</comment>
<accession>A0ABQ2PR08</accession>
<evidence type="ECO:0000256" key="1">
    <source>
        <dbReference type="SAM" id="MobiDB-lite"/>
    </source>
</evidence>
<dbReference type="InterPro" id="IPR036513">
    <property type="entry name" value="STAS_dom_sf"/>
</dbReference>
<dbReference type="PROSITE" id="PS50801">
    <property type="entry name" value="STAS"/>
    <property type="match status" value="1"/>
</dbReference>
<feature type="region of interest" description="Disordered" evidence="1">
    <location>
        <begin position="1"/>
        <end position="75"/>
    </location>
</feature>
<name>A0ABQ2PR08_9NEIS</name>
<sequence>MVFSFFKKKEGDGKPEPQQSGPVTSPRAPAPAPATGAPAHAATAPASAPAPATAPPKAPAAPGKAPAVAAPAPEPSSYNLQELTIEVADSGTHLTAEEEEAVVLYANGQTAAAATGLRNALQGITGQRRHESWAMLFELYQQLNKRAEFDELALMYVVEFESTPPLWREGVASAAAPRAGTSPAGGGAGYISLPASLNGDNTSKEVDRLVKTCKSGSQVKLDMAKVTAIDSMAAAELLFGWQSVRKVGGVVQIAGAETMIKLLSSKIETGRTAPAEAPYWLLLLETTQATGNQEAFENLAIDYAVTYEVSPPSWDGSAVFTAPASKAAARPEPAAATPTPSTHSPDRLVLSGALLQGAAVQIQSIRAFAATQNKPVLDFRDVTRVDFETAGQLLNLAMELVQTGAVVRVASANALVAGMLHLMGVGELIEIGGN</sequence>
<dbReference type="EMBL" id="BMLY01000007">
    <property type="protein sequence ID" value="GGP27684.1"/>
    <property type="molecule type" value="Genomic_DNA"/>
</dbReference>
<gene>
    <name evidence="3" type="ORF">GCM10010971_35030</name>
</gene>
<feature type="domain" description="STAS" evidence="2">
    <location>
        <begin position="376"/>
        <end position="434"/>
    </location>
</feature>
<organism evidence="3 4">
    <name type="scientific">Silvimonas amylolytica</name>
    <dbReference type="NCBI Taxonomy" id="449663"/>
    <lineage>
        <taxon>Bacteria</taxon>
        <taxon>Pseudomonadati</taxon>
        <taxon>Pseudomonadota</taxon>
        <taxon>Betaproteobacteria</taxon>
        <taxon>Neisseriales</taxon>
        <taxon>Chitinibacteraceae</taxon>
        <taxon>Silvimonas</taxon>
    </lineage>
</organism>
<feature type="compositionally biased region" description="Low complexity" evidence="1">
    <location>
        <begin position="22"/>
        <end position="51"/>
    </location>
</feature>
<evidence type="ECO:0000313" key="4">
    <source>
        <dbReference type="Proteomes" id="UP000621859"/>
    </source>
</evidence>